<gene>
    <name evidence="1" type="ORF">METZ01_LOCUS327874</name>
</gene>
<proteinExistence type="predicted"/>
<reference evidence="1" key="1">
    <citation type="submission" date="2018-05" db="EMBL/GenBank/DDBJ databases">
        <authorList>
            <person name="Lanie J.A."/>
            <person name="Ng W.-L."/>
            <person name="Kazmierczak K.M."/>
            <person name="Andrzejewski T.M."/>
            <person name="Davidsen T.M."/>
            <person name="Wayne K.J."/>
            <person name="Tettelin H."/>
            <person name="Glass J.I."/>
            <person name="Rusch D."/>
            <person name="Podicherti R."/>
            <person name="Tsui H.-C.T."/>
            <person name="Winkler M.E."/>
        </authorList>
    </citation>
    <scope>NUCLEOTIDE SEQUENCE</scope>
</reference>
<organism evidence="1">
    <name type="scientific">marine metagenome</name>
    <dbReference type="NCBI Taxonomy" id="408172"/>
    <lineage>
        <taxon>unclassified sequences</taxon>
        <taxon>metagenomes</taxon>
        <taxon>ecological metagenomes</taxon>
    </lineage>
</organism>
<dbReference type="SUPFAM" id="SSF53613">
    <property type="entry name" value="Ribokinase-like"/>
    <property type="match status" value="1"/>
</dbReference>
<feature type="non-terminal residue" evidence="1">
    <location>
        <position position="198"/>
    </location>
</feature>
<evidence type="ECO:0008006" key="2">
    <source>
        <dbReference type="Google" id="ProtNLM"/>
    </source>
</evidence>
<sequence length="198" mass="21238">MSPIELLVLGHITRDHIGGEQRLGGAAAYASRVASCLGVQTGLVTHAPLDSSLLSPLEALPQLELETLACHVPTTFELVYGPTGRSIKLLERAPELEFKDIPERFLGAQAAYFAPVIGECPLELVSALPSPIKVAGLQGWLRRAEPDGQIAPITQFDINTIPTSLTAAVFSEEDHPHADELARALSERIQHVVLTRGA</sequence>
<dbReference type="InterPro" id="IPR029056">
    <property type="entry name" value="Ribokinase-like"/>
</dbReference>
<dbReference type="AlphaFoldDB" id="A0A382PQG3"/>
<dbReference type="Gene3D" id="3.40.1190.20">
    <property type="match status" value="1"/>
</dbReference>
<dbReference type="EMBL" id="UINC01108715">
    <property type="protein sequence ID" value="SVC75020.1"/>
    <property type="molecule type" value="Genomic_DNA"/>
</dbReference>
<name>A0A382PQG3_9ZZZZ</name>
<accession>A0A382PQG3</accession>
<evidence type="ECO:0000313" key="1">
    <source>
        <dbReference type="EMBL" id="SVC75020.1"/>
    </source>
</evidence>
<protein>
    <recommendedName>
        <fullName evidence="2">Carbohydrate kinase PfkB domain-containing protein</fullName>
    </recommendedName>
</protein>